<proteinExistence type="predicted"/>
<organism evidence="1 2">
    <name type="scientific">Caenorhabditis angaria</name>
    <dbReference type="NCBI Taxonomy" id="860376"/>
    <lineage>
        <taxon>Eukaryota</taxon>
        <taxon>Metazoa</taxon>
        <taxon>Ecdysozoa</taxon>
        <taxon>Nematoda</taxon>
        <taxon>Chromadorea</taxon>
        <taxon>Rhabditida</taxon>
        <taxon>Rhabditina</taxon>
        <taxon>Rhabditomorpha</taxon>
        <taxon>Rhabditoidea</taxon>
        <taxon>Rhabditidae</taxon>
        <taxon>Peloderinae</taxon>
        <taxon>Caenorhabditis</taxon>
    </lineage>
</organism>
<keyword evidence="2" id="KW-1185">Reference proteome</keyword>
<name>A0A9P1N9X4_9PELO</name>
<reference evidence="1" key="1">
    <citation type="submission" date="2022-11" db="EMBL/GenBank/DDBJ databases">
        <authorList>
            <person name="Kikuchi T."/>
        </authorList>
    </citation>
    <scope>NUCLEOTIDE SEQUENCE</scope>
    <source>
        <strain evidence="1">PS1010</strain>
    </source>
</reference>
<evidence type="ECO:0000313" key="1">
    <source>
        <dbReference type="EMBL" id="CAI5456461.1"/>
    </source>
</evidence>
<accession>A0A9P1N9X4</accession>
<dbReference type="Proteomes" id="UP001152747">
    <property type="component" value="Unassembled WGS sequence"/>
</dbReference>
<comment type="caution">
    <text evidence="1">The sequence shown here is derived from an EMBL/GenBank/DDBJ whole genome shotgun (WGS) entry which is preliminary data.</text>
</comment>
<protein>
    <submittedName>
        <fullName evidence="1">Uncharacterized protein</fullName>
    </submittedName>
</protein>
<dbReference type="EMBL" id="CANHGI010000006">
    <property type="protein sequence ID" value="CAI5456461.1"/>
    <property type="molecule type" value="Genomic_DNA"/>
</dbReference>
<gene>
    <name evidence="1" type="ORF">CAMP_LOCUS19098</name>
</gene>
<sequence length="121" mass="14002">MSSPQAVQPLTAFEYQIINNAQNAVTEAQEIVKIVENRLIAPMHFSNRKLTFQLASKVFYQASMFDFILVRVFQAISKDPQDNAAREYLEQVNMEIGFNQHILMEHFSAFKESDAYFTWSS</sequence>
<evidence type="ECO:0000313" key="2">
    <source>
        <dbReference type="Proteomes" id="UP001152747"/>
    </source>
</evidence>
<dbReference type="AlphaFoldDB" id="A0A9P1N9X4"/>